<sequence>MTERIIRIATALIRDADGKILLVRKRGTRAFMQPGGKIDPGETPLQALLRELQEEIALHLKPADLVDLGTFAAPAANEPGFTVEAALFAVTRTVSPSVQAEIEEAAWVDPADPGTIVLAPLTRDYVLPLCAALNAEGPMAETDCGDVLTRLQNPL</sequence>
<dbReference type="PANTHER" id="PTHR43046">
    <property type="entry name" value="GDP-MANNOSE MANNOSYL HYDROLASE"/>
    <property type="match status" value="1"/>
</dbReference>
<proteinExistence type="predicted"/>
<keyword evidence="2" id="KW-0378">Hydrolase</keyword>
<comment type="cofactor">
    <cofactor evidence="1">
        <name>Mg(2+)</name>
        <dbReference type="ChEBI" id="CHEBI:18420"/>
    </cofactor>
</comment>
<reference evidence="4 5" key="1">
    <citation type="submission" date="2019-07" db="EMBL/GenBank/DDBJ databases">
        <title>Whole genome shotgun sequence of Acetobacter oeni NBRC 105207.</title>
        <authorList>
            <person name="Hosoyama A."/>
            <person name="Uohara A."/>
            <person name="Ohji S."/>
            <person name="Ichikawa N."/>
        </authorList>
    </citation>
    <scope>NUCLEOTIDE SEQUENCE [LARGE SCALE GENOMIC DNA]</scope>
    <source>
        <strain evidence="4 5">NBRC 105207</strain>
    </source>
</reference>
<comment type="caution">
    <text evidence="4">The sequence shown here is derived from an EMBL/GenBank/DDBJ whole genome shotgun (WGS) entry which is preliminary data.</text>
</comment>
<protein>
    <submittedName>
        <fullName evidence="4">DNA mismatch repair protein MutT</fullName>
    </submittedName>
</protein>
<dbReference type="InterPro" id="IPR015797">
    <property type="entry name" value="NUDIX_hydrolase-like_dom_sf"/>
</dbReference>
<feature type="domain" description="Nudix hydrolase" evidence="3">
    <location>
        <begin position="3"/>
        <end position="131"/>
    </location>
</feature>
<evidence type="ECO:0000313" key="4">
    <source>
        <dbReference type="EMBL" id="GEN62418.1"/>
    </source>
</evidence>
<dbReference type="CDD" id="cd04690">
    <property type="entry name" value="NUDIX_Hydrolase"/>
    <property type="match status" value="1"/>
</dbReference>
<accession>A0A511XHJ1</accession>
<dbReference type="PANTHER" id="PTHR43046:SF2">
    <property type="entry name" value="8-OXO-DGTP DIPHOSPHATASE-RELATED"/>
    <property type="match status" value="1"/>
</dbReference>
<dbReference type="OrthoDB" id="9801098at2"/>
<dbReference type="RefSeq" id="WP_146885963.1">
    <property type="nucleotide sequence ID" value="NZ_BJYG01000005.1"/>
</dbReference>
<evidence type="ECO:0000256" key="1">
    <source>
        <dbReference type="ARBA" id="ARBA00001946"/>
    </source>
</evidence>
<dbReference type="Gene3D" id="3.90.79.10">
    <property type="entry name" value="Nucleoside Triphosphate Pyrophosphohydrolase"/>
    <property type="match status" value="1"/>
</dbReference>
<evidence type="ECO:0000313" key="5">
    <source>
        <dbReference type="Proteomes" id="UP000321746"/>
    </source>
</evidence>
<dbReference type="InterPro" id="IPR000086">
    <property type="entry name" value="NUDIX_hydrolase_dom"/>
</dbReference>
<dbReference type="SUPFAM" id="SSF55811">
    <property type="entry name" value="Nudix"/>
    <property type="match status" value="1"/>
</dbReference>
<evidence type="ECO:0000256" key="2">
    <source>
        <dbReference type="ARBA" id="ARBA00022801"/>
    </source>
</evidence>
<keyword evidence="5" id="KW-1185">Reference proteome</keyword>
<dbReference type="Proteomes" id="UP000321746">
    <property type="component" value="Unassembled WGS sequence"/>
</dbReference>
<dbReference type="Pfam" id="PF00293">
    <property type="entry name" value="NUDIX"/>
    <property type="match status" value="1"/>
</dbReference>
<dbReference type="EMBL" id="BJYG01000005">
    <property type="protein sequence ID" value="GEN62418.1"/>
    <property type="molecule type" value="Genomic_DNA"/>
</dbReference>
<organism evidence="4 5">
    <name type="scientific">Acetobacter oeni</name>
    <dbReference type="NCBI Taxonomy" id="304077"/>
    <lineage>
        <taxon>Bacteria</taxon>
        <taxon>Pseudomonadati</taxon>
        <taxon>Pseudomonadota</taxon>
        <taxon>Alphaproteobacteria</taxon>
        <taxon>Acetobacterales</taxon>
        <taxon>Acetobacteraceae</taxon>
        <taxon>Acetobacter</taxon>
    </lineage>
</organism>
<dbReference type="PROSITE" id="PS51462">
    <property type="entry name" value="NUDIX"/>
    <property type="match status" value="1"/>
</dbReference>
<evidence type="ECO:0000259" key="3">
    <source>
        <dbReference type="PROSITE" id="PS51462"/>
    </source>
</evidence>
<name>A0A511XHJ1_9PROT</name>
<dbReference type="AlphaFoldDB" id="A0A511XHJ1"/>
<dbReference type="GO" id="GO:0016787">
    <property type="term" value="F:hydrolase activity"/>
    <property type="evidence" value="ECO:0007669"/>
    <property type="project" value="UniProtKB-KW"/>
</dbReference>
<gene>
    <name evidence="4" type="ORF">AOE01nite_06420</name>
</gene>